<gene>
    <name evidence="1" type="ORF">Cvel_26938</name>
</gene>
<dbReference type="AlphaFoldDB" id="A0A0G4HF48"/>
<dbReference type="EMBL" id="CDMZ01002504">
    <property type="protein sequence ID" value="CEM42667.1"/>
    <property type="molecule type" value="Genomic_DNA"/>
</dbReference>
<protein>
    <submittedName>
        <fullName evidence="1">Uncharacterized protein</fullName>
    </submittedName>
</protein>
<proteinExistence type="predicted"/>
<dbReference type="VEuPathDB" id="CryptoDB:Cvel_26938"/>
<sequence length="187" mass="20943">MAFLSIGAYTGQTKRPSPPIDKFVANTGATDNIGSTRVFRRYVIAHKPSTRDFGQAHGDAPAVQTEMECIVALLVTLLEEEPDNWQQYTDEPLVIRMWLSEDKSVHSLLSPEVMNNDKANAVNSHCVFGDIWGRRKKVKIDYGVTPGGMTDSLFLWCGCTPNDFSIWSWEGRMDWQQPCPQADTASD</sequence>
<evidence type="ECO:0000313" key="1">
    <source>
        <dbReference type="EMBL" id="CEM42667.1"/>
    </source>
</evidence>
<organism evidence="1">
    <name type="scientific">Chromera velia CCMP2878</name>
    <dbReference type="NCBI Taxonomy" id="1169474"/>
    <lineage>
        <taxon>Eukaryota</taxon>
        <taxon>Sar</taxon>
        <taxon>Alveolata</taxon>
        <taxon>Colpodellida</taxon>
        <taxon>Chromeraceae</taxon>
        <taxon>Chromera</taxon>
    </lineage>
</organism>
<name>A0A0G4HF48_9ALVE</name>
<dbReference type="PhylomeDB" id="A0A0G4HF48"/>
<accession>A0A0G4HF48</accession>
<reference evidence="1" key="1">
    <citation type="submission" date="2014-11" db="EMBL/GenBank/DDBJ databases">
        <authorList>
            <person name="Otto D Thomas"/>
            <person name="Naeem Raeece"/>
        </authorList>
    </citation>
    <scope>NUCLEOTIDE SEQUENCE</scope>
</reference>